<dbReference type="GO" id="GO:0016020">
    <property type="term" value="C:membrane"/>
    <property type="evidence" value="ECO:0007669"/>
    <property type="project" value="InterPro"/>
</dbReference>
<evidence type="ECO:0000313" key="1">
    <source>
        <dbReference type="EMBL" id="TQL33421.1"/>
    </source>
</evidence>
<keyword evidence="2" id="KW-1185">Reference proteome</keyword>
<sequence length="313" mass="32384">MIDFRYHLVSIVAVFLALATGLVIGATSLQDQVAGTLQGQVTQLRGEKQGLRNQLDQSAEAGRRQDQFVTDVTPQVVSGQLARRNVVVITLPGTPDALVRSTEDTLRKAGATPTGRVEVDESWIEGSQGERTAALRRAAGEQGTDPQAVPANRLGGLVLAEAVSVRQDNPGDRATNPGLDVLVEAGLVSATPDAPRRADSAVVLWPGLSAPDGENRVVPAWADLVTAVGLSGRPVVGVSNGTPDPATGAPDGLVSALRDSAEVSGAMSTIDDGARPVGQVAMVLALREEYAGRSGHYGLDKDASAVAPKVESP</sequence>
<accession>A0A542XC56</accession>
<dbReference type="Proteomes" id="UP000318336">
    <property type="component" value="Unassembled WGS sequence"/>
</dbReference>
<proteinExistence type="predicted"/>
<reference evidence="1 2" key="1">
    <citation type="submission" date="2019-06" db="EMBL/GenBank/DDBJ databases">
        <title>Sequencing the genomes of 1000 actinobacteria strains.</title>
        <authorList>
            <person name="Klenk H.-P."/>
        </authorList>
    </citation>
    <scope>NUCLEOTIDE SEQUENCE [LARGE SCALE GENOMIC DNA]</scope>
    <source>
        <strain evidence="1 2">DSM 24617</strain>
    </source>
</reference>
<evidence type="ECO:0000313" key="2">
    <source>
        <dbReference type="Proteomes" id="UP000318336"/>
    </source>
</evidence>
<protein>
    <submittedName>
        <fullName evidence="1">Copper transport outer membrane protein MctB</fullName>
    </submittedName>
</protein>
<gene>
    <name evidence="1" type="ORF">FB554_1564</name>
</gene>
<dbReference type="EMBL" id="VFOK01000001">
    <property type="protein sequence ID" value="TQL33421.1"/>
    <property type="molecule type" value="Genomic_DNA"/>
</dbReference>
<comment type="caution">
    <text evidence="1">The sequence shown here is derived from an EMBL/GenBank/DDBJ whole genome shotgun (WGS) entry which is preliminary data.</text>
</comment>
<dbReference type="RefSeq" id="WP_170206813.1">
    <property type="nucleotide sequence ID" value="NZ_CAJTBP010000001.1"/>
</dbReference>
<name>A0A542XC56_9MICO</name>
<organism evidence="1 2">
    <name type="scientific">Barrientosiimonas humi</name>
    <dbReference type="NCBI Taxonomy" id="999931"/>
    <lineage>
        <taxon>Bacteria</taxon>
        <taxon>Bacillati</taxon>
        <taxon>Actinomycetota</taxon>
        <taxon>Actinomycetes</taxon>
        <taxon>Micrococcales</taxon>
        <taxon>Dermacoccaceae</taxon>
        <taxon>Barrientosiimonas</taxon>
    </lineage>
</organism>
<dbReference type="InterPro" id="IPR021522">
    <property type="entry name" value="MctB"/>
</dbReference>
<dbReference type="Pfam" id="PF11382">
    <property type="entry name" value="MctB"/>
    <property type="match status" value="1"/>
</dbReference>
<dbReference type="GO" id="GO:0055070">
    <property type="term" value="P:copper ion homeostasis"/>
    <property type="evidence" value="ECO:0007669"/>
    <property type="project" value="InterPro"/>
</dbReference>
<dbReference type="AlphaFoldDB" id="A0A542XC56"/>